<evidence type="ECO:0000313" key="2">
    <source>
        <dbReference type="Proteomes" id="UP000191931"/>
    </source>
</evidence>
<dbReference type="InterPro" id="IPR016181">
    <property type="entry name" value="Acyl_CoA_acyltransferase"/>
</dbReference>
<protein>
    <submittedName>
        <fullName evidence="1">Uncharacterized protein</fullName>
    </submittedName>
</protein>
<dbReference type="OrthoDB" id="5570877at2"/>
<reference evidence="1 2" key="1">
    <citation type="submission" date="2017-03" db="EMBL/GenBank/DDBJ databases">
        <authorList>
            <person name="Afonso C.L."/>
            <person name="Miller P.J."/>
            <person name="Scott M.A."/>
            <person name="Spackman E."/>
            <person name="Goraichik I."/>
            <person name="Dimitrov K.M."/>
            <person name="Suarez D.L."/>
            <person name="Swayne D.E."/>
        </authorList>
    </citation>
    <scope>NUCLEOTIDE SEQUENCE [LARGE SCALE GENOMIC DNA]</scope>
    <source>
        <strain evidence="1">PRJEB14757</strain>
    </source>
</reference>
<sequence length="354" mass="42060">MKHAEIKKCTDKDLVSLFKMFKDIYKANPNLQNKAYFDWQYKYTPFSKNQSEYTFYIQKENNKIVAFLGYLPIEYRYDQKIFNGCWLYNWYSTSQSMAGLKLLIHMLEKFDNLFLYGMTPTATAIYSRFQIPILNEMPRFLAILDEHGCIKNIKCQNRKDLTKSSVALSRYKDSGNIKQVERFDPEEEFLFEEWEDLKGYCRRTGAFLNWRFLDIPNHNYKCIYHLQGGYAVYRIEPIMYQNASVTRLIEWNFKGKNAEHALAYIIKDSKKKSSILIDFFSTSDAVGKELKRLGFIHEQEARKKRIPYLFRPLFLIEKGISVGIYQAPQNTKRHVNFNHWYITSGDGDMDRIKL</sequence>
<dbReference type="SUPFAM" id="SSF55729">
    <property type="entry name" value="Acyl-CoA N-acyltransferases (Nat)"/>
    <property type="match status" value="1"/>
</dbReference>
<dbReference type="Proteomes" id="UP000191931">
    <property type="component" value="Unassembled WGS sequence"/>
</dbReference>
<accession>A0A1W1HER5</accession>
<gene>
    <name evidence="1" type="ORF">MTBBW1_2510006</name>
</gene>
<organism evidence="1 2">
    <name type="scientific">Desulfamplus magnetovallimortis</name>
    <dbReference type="NCBI Taxonomy" id="1246637"/>
    <lineage>
        <taxon>Bacteria</taxon>
        <taxon>Pseudomonadati</taxon>
        <taxon>Thermodesulfobacteriota</taxon>
        <taxon>Desulfobacteria</taxon>
        <taxon>Desulfobacterales</taxon>
        <taxon>Desulfobacteraceae</taxon>
        <taxon>Desulfamplus</taxon>
    </lineage>
</organism>
<evidence type="ECO:0000313" key="1">
    <source>
        <dbReference type="EMBL" id="SLM30888.1"/>
    </source>
</evidence>
<name>A0A1W1HER5_9BACT</name>
<keyword evidence="2" id="KW-1185">Reference proteome</keyword>
<dbReference type="STRING" id="1246637.MTBBW1_2510006"/>
<dbReference type="EMBL" id="FWEV01000170">
    <property type="protein sequence ID" value="SLM30888.1"/>
    <property type="molecule type" value="Genomic_DNA"/>
</dbReference>
<proteinExistence type="predicted"/>
<dbReference type="RefSeq" id="WP_080809487.1">
    <property type="nucleotide sequence ID" value="NZ_LT828568.1"/>
</dbReference>
<dbReference type="AlphaFoldDB" id="A0A1W1HER5"/>